<feature type="compositionally biased region" description="Low complexity" evidence="1">
    <location>
        <begin position="156"/>
        <end position="172"/>
    </location>
</feature>
<evidence type="ECO:0000313" key="2">
    <source>
        <dbReference type="EMBL" id="ONH32605.1"/>
    </source>
</evidence>
<comment type="caution">
    <text evidence="2">The sequence shown here is derived from an EMBL/GenBank/DDBJ whole genome shotgun (WGS) entry which is preliminary data.</text>
</comment>
<dbReference type="Gene3D" id="3.40.50.10860">
    <property type="entry name" value="Leucine Dehydrogenase, chain A, domain 1"/>
    <property type="match status" value="1"/>
</dbReference>
<dbReference type="InterPro" id="IPR022893">
    <property type="entry name" value="Shikimate_DH_fam"/>
</dbReference>
<keyword evidence="3" id="KW-1185">Reference proteome</keyword>
<evidence type="ECO:0000313" key="3">
    <source>
        <dbReference type="Proteomes" id="UP000188929"/>
    </source>
</evidence>
<dbReference type="GO" id="GO:0019632">
    <property type="term" value="P:shikimate metabolic process"/>
    <property type="evidence" value="ECO:0007669"/>
    <property type="project" value="TreeGrafter"/>
</dbReference>
<dbReference type="STRING" id="1834516.BL253_04645"/>
<dbReference type="PANTHER" id="PTHR21089:SF1">
    <property type="entry name" value="BIFUNCTIONAL 3-DEHYDROQUINATE DEHYDRATASE_SHIKIMATE DEHYDROGENASE, CHLOROPLASTIC"/>
    <property type="match status" value="1"/>
</dbReference>
<dbReference type="AlphaFoldDB" id="A0A1V2IHT9"/>
<evidence type="ECO:0008006" key="4">
    <source>
        <dbReference type="Google" id="ProtNLM"/>
    </source>
</evidence>
<organism evidence="2 3">
    <name type="scientific">Pseudofrankia asymbiotica</name>
    <dbReference type="NCBI Taxonomy" id="1834516"/>
    <lineage>
        <taxon>Bacteria</taxon>
        <taxon>Bacillati</taxon>
        <taxon>Actinomycetota</taxon>
        <taxon>Actinomycetes</taxon>
        <taxon>Frankiales</taxon>
        <taxon>Frankiaceae</taxon>
        <taxon>Pseudofrankia</taxon>
    </lineage>
</organism>
<dbReference type="PANTHER" id="PTHR21089">
    <property type="entry name" value="SHIKIMATE DEHYDROGENASE"/>
    <property type="match status" value="1"/>
</dbReference>
<proteinExistence type="predicted"/>
<dbReference type="SUPFAM" id="SSF51735">
    <property type="entry name" value="NAD(P)-binding Rossmann-fold domains"/>
    <property type="match status" value="1"/>
</dbReference>
<dbReference type="Proteomes" id="UP000188929">
    <property type="component" value="Unassembled WGS sequence"/>
</dbReference>
<name>A0A1V2IHT9_9ACTN</name>
<protein>
    <recommendedName>
        <fullName evidence="4">Shikimate dehydrogenase</fullName>
    </recommendedName>
</protein>
<dbReference type="GO" id="GO:0009423">
    <property type="term" value="P:chorismate biosynthetic process"/>
    <property type="evidence" value="ECO:0007669"/>
    <property type="project" value="TreeGrafter"/>
</dbReference>
<sequence>MTGAVTTWSGLAPTPIWPDGGPAPADDVVGAAVAAFLAAELAPLGVRVDAANTANTADATDAADRAGGPGLTVGIGAIGTTAPHAVGSPMLARAVADAGLSLGAARPFADPDALVADPGWTLGVVLSPWKREVAARLGRLSPSAATTGVVDTVLRPPTGSSPALSSPTSSSPHHTADAAPTGVNTNSWAAQAVLELLAAGRTPASIVLLGAGASARSVALAVRRVWPATRLLVSARSTAGAAELAGLAGADAVAPDGLVDALAGRPPTILINSTAWGETPESESQPFPFPMDLLLRPGGAFFDLNNRLSGLQARALAAGATVSSGTLMQRATHAARAAAARAVLTQEIP</sequence>
<dbReference type="EMBL" id="MOMC01000009">
    <property type="protein sequence ID" value="ONH32605.1"/>
    <property type="molecule type" value="Genomic_DNA"/>
</dbReference>
<dbReference type="Gene3D" id="3.40.50.720">
    <property type="entry name" value="NAD(P)-binding Rossmann-like Domain"/>
    <property type="match status" value="1"/>
</dbReference>
<dbReference type="GO" id="GO:0004764">
    <property type="term" value="F:shikimate 3-dehydrogenase (NADP+) activity"/>
    <property type="evidence" value="ECO:0007669"/>
    <property type="project" value="InterPro"/>
</dbReference>
<gene>
    <name evidence="2" type="ORF">BL253_04645</name>
</gene>
<evidence type="ECO:0000256" key="1">
    <source>
        <dbReference type="SAM" id="MobiDB-lite"/>
    </source>
</evidence>
<feature type="region of interest" description="Disordered" evidence="1">
    <location>
        <begin position="151"/>
        <end position="182"/>
    </location>
</feature>
<reference evidence="3" key="1">
    <citation type="submission" date="2016-10" db="EMBL/GenBank/DDBJ databases">
        <title>Frankia sp. NRRL B-16386 Genome sequencing.</title>
        <authorList>
            <person name="Ghodhbane-Gtari F."/>
            <person name="Swanson E."/>
            <person name="Gueddou A."/>
            <person name="Hezbri K."/>
            <person name="Ktari K."/>
            <person name="Nouioui I."/>
            <person name="Morris K."/>
            <person name="Simpson S."/>
            <person name="Abebe-Akele F."/>
            <person name="Thomas K."/>
            <person name="Gtari M."/>
            <person name="Tisa L.S."/>
        </authorList>
    </citation>
    <scope>NUCLEOTIDE SEQUENCE [LARGE SCALE GENOMIC DNA]</scope>
    <source>
        <strain evidence="3">NRRL B-16386</strain>
    </source>
</reference>
<dbReference type="InterPro" id="IPR036291">
    <property type="entry name" value="NAD(P)-bd_dom_sf"/>
</dbReference>
<accession>A0A1V2IHT9</accession>